<dbReference type="Proteomes" id="UP000826012">
    <property type="component" value="Chromosome"/>
</dbReference>
<evidence type="ECO:0000256" key="1">
    <source>
        <dbReference type="SAM" id="MobiDB-lite"/>
    </source>
</evidence>
<evidence type="ECO:0000313" key="2">
    <source>
        <dbReference type="EMBL" id="BCZ23757.1"/>
    </source>
</evidence>
<reference evidence="2 3" key="2">
    <citation type="submission" date="2021-07" db="EMBL/GenBank/DDBJ databases">
        <authorList>
            <person name="Matsumoto Y."/>
            <person name="Motooka D."/>
            <person name="Nakamura S."/>
        </authorList>
    </citation>
    <scope>NUCLEOTIDE SEQUENCE [LARGE SCALE GENOMIC DNA]</scope>
    <source>
        <strain evidence="2 3">TY59</strain>
    </source>
</reference>
<sequence>MAAERPSGVFSSALSEPPAGAGVVVSADDVGAALFTGGVVPDWVLACCGELQAVMATTGSPIKKEATKGEPLNFFMSGSLTRGGPADPRTGRLDARGDYGAAWWTSIRSSRPSVNEAI</sequence>
<accession>A0ABM7SZN3</accession>
<organism evidence="2 3">
    <name type="scientific">Mycobacterium senriense</name>
    <dbReference type="NCBI Taxonomy" id="2775496"/>
    <lineage>
        <taxon>Bacteria</taxon>
        <taxon>Bacillati</taxon>
        <taxon>Actinomycetota</taxon>
        <taxon>Actinomycetes</taxon>
        <taxon>Mycobacteriales</taxon>
        <taxon>Mycobacteriaceae</taxon>
        <taxon>Mycobacterium</taxon>
        <taxon>Mycobacterium avium complex (MAC)</taxon>
    </lineage>
</organism>
<keyword evidence="3" id="KW-1185">Reference proteome</keyword>
<gene>
    <name evidence="2" type="ORF">MTY59_36120</name>
</gene>
<name>A0ABM7SZN3_9MYCO</name>
<dbReference type="EMBL" id="AP024828">
    <property type="protein sequence ID" value="BCZ23757.1"/>
    <property type="molecule type" value="Genomic_DNA"/>
</dbReference>
<proteinExistence type="predicted"/>
<reference evidence="2 3" key="1">
    <citation type="submission" date="2021-07" db="EMBL/GenBank/DDBJ databases">
        <title>Complete genome sequence of nontuberculous Mycobacterium sp. TY59.</title>
        <authorList>
            <person name="Fukushima K."/>
        </authorList>
    </citation>
    <scope>NUCLEOTIDE SEQUENCE [LARGE SCALE GENOMIC DNA]</scope>
    <source>
        <strain evidence="2 3">TY59</strain>
    </source>
</reference>
<feature type="region of interest" description="Disordered" evidence="1">
    <location>
        <begin position="1"/>
        <end position="20"/>
    </location>
</feature>
<protein>
    <submittedName>
        <fullName evidence="2">Uncharacterized protein</fullName>
    </submittedName>
</protein>
<evidence type="ECO:0000313" key="3">
    <source>
        <dbReference type="Proteomes" id="UP000826012"/>
    </source>
</evidence>